<evidence type="ECO:0000256" key="5">
    <source>
        <dbReference type="ARBA" id="ARBA00023242"/>
    </source>
</evidence>
<name>A0A250X775_9CHLO</name>
<organism evidence="8 9">
    <name type="scientific">Chlamydomonas eustigma</name>
    <dbReference type="NCBI Taxonomy" id="1157962"/>
    <lineage>
        <taxon>Eukaryota</taxon>
        <taxon>Viridiplantae</taxon>
        <taxon>Chlorophyta</taxon>
        <taxon>core chlorophytes</taxon>
        <taxon>Chlorophyceae</taxon>
        <taxon>CS clade</taxon>
        <taxon>Chlamydomonadales</taxon>
        <taxon>Chlamydomonadaceae</taxon>
        <taxon>Chlamydomonas</taxon>
    </lineage>
</organism>
<evidence type="ECO:0000313" key="8">
    <source>
        <dbReference type="EMBL" id="GAX78742.1"/>
    </source>
</evidence>
<dbReference type="GO" id="GO:0036297">
    <property type="term" value="P:interstrand cross-link repair"/>
    <property type="evidence" value="ECO:0007669"/>
    <property type="project" value="TreeGrafter"/>
</dbReference>
<dbReference type="EMBL" id="BEGY01000035">
    <property type="protein sequence ID" value="GAX78742.1"/>
    <property type="molecule type" value="Genomic_DNA"/>
</dbReference>
<evidence type="ECO:0000256" key="1">
    <source>
        <dbReference type="ARBA" id="ARBA00004123"/>
    </source>
</evidence>
<dbReference type="Gene3D" id="3.60.15.10">
    <property type="entry name" value="Ribonuclease Z/Hydroxyacylglutathione hydrolase-like"/>
    <property type="match status" value="1"/>
</dbReference>
<dbReference type="PANTHER" id="PTHR23240">
    <property type="entry name" value="DNA CROSS-LINK REPAIR PROTEIN PSO2/SNM1-RELATED"/>
    <property type="match status" value="1"/>
</dbReference>
<feature type="transmembrane region" description="Helical" evidence="6">
    <location>
        <begin position="20"/>
        <end position="39"/>
    </location>
</feature>
<dbReference type="InterPro" id="IPR036866">
    <property type="entry name" value="RibonucZ/Hydroxyglut_hydro"/>
</dbReference>
<dbReference type="GO" id="GO:0006303">
    <property type="term" value="P:double-strand break repair via nonhomologous end joining"/>
    <property type="evidence" value="ECO:0007669"/>
    <property type="project" value="TreeGrafter"/>
</dbReference>
<evidence type="ECO:0000313" key="9">
    <source>
        <dbReference type="Proteomes" id="UP000232323"/>
    </source>
</evidence>
<reference evidence="8 9" key="1">
    <citation type="submission" date="2017-08" db="EMBL/GenBank/DDBJ databases">
        <title>Acidophilic green algal genome provides insights into adaptation to an acidic environment.</title>
        <authorList>
            <person name="Hirooka S."/>
            <person name="Hirose Y."/>
            <person name="Kanesaki Y."/>
            <person name="Higuchi S."/>
            <person name="Fujiwara T."/>
            <person name="Onuma R."/>
            <person name="Era A."/>
            <person name="Ohbayashi R."/>
            <person name="Uzuka A."/>
            <person name="Nozaki H."/>
            <person name="Yoshikawa H."/>
            <person name="Miyagishima S.Y."/>
        </authorList>
    </citation>
    <scope>NUCLEOTIDE SEQUENCE [LARGE SCALE GENOMIC DNA]</scope>
    <source>
        <strain evidence="8 9">NIES-2499</strain>
    </source>
</reference>
<dbReference type="PANTHER" id="PTHR23240:SF31">
    <property type="entry name" value="DNA REPAIR METALLO-BETA-LACTAMASE FAMILY PROTEIN"/>
    <property type="match status" value="1"/>
</dbReference>
<evidence type="ECO:0000256" key="4">
    <source>
        <dbReference type="ARBA" id="ARBA00023204"/>
    </source>
</evidence>
<dbReference type="GO" id="GO:0005634">
    <property type="term" value="C:nucleus"/>
    <property type="evidence" value="ECO:0007669"/>
    <property type="project" value="UniProtKB-SubCell"/>
</dbReference>
<comment type="similarity">
    <text evidence="2">Belongs to the DNA repair metallo-beta-lactamase (DRMBL) family.</text>
</comment>
<dbReference type="STRING" id="1157962.A0A250X775"/>
<dbReference type="Proteomes" id="UP000232323">
    <property type="component" value="Unassembled WGS sequence"/>
</dbReference>
<keyword evidence="6" id="KW-1133">Transmembrane helix</keyword>
<dbReference type="InterPro" id="IPR011084">
    <property type="entry name" value="DRMBL"/>
</dbReference>
<dbReference type="GO" id="GO:0003684">
    <property type="term" value="F:damaged DNA binding"/>
    <property type="evidence" value="ECO:0007669"/>
    <property type="project" value="TreeGrafter"/>
</dbReference>
<gene>
    <name evidence="8" type="ORF">CEUSTIGMA_g6179.t1</name>
</gene>
<proteinExistence type="inferred from homology"/>
<evidence type="ECO:0000256" key="3">
    <source>
        <dbReference type="ARBA" id="ARBA00022763"/>
    </source>
</evidence>
<keyword evidence="3" id="KW-0227">DNA damage</keyword>
<feature type="domain" description="DNA repair metallo-beta-lactamase" evidence="7">
    <location>
        <begin position="394"/>
        <end position="428"/>
    </location>
</feature>
<comment type="subcellular location">
    <subcellularLocation>
        <location evidence="1">Nucleus</location>
    </subcellularLocation>
</comment>
<dbReference type="GO" id="GO:0035312">
    <property type="term" value="F:5'-3' DNA exonuclease activity"/>
    <property type="evidence" value="ECO:0007669"/>
    <property type="project" value="TreeGrafter"/>
</dbReference>
<evidence type="ECO:0000256" key="2">
    <source>
        <dbReference type="ARBA" id="ARBA00010304"/>
    </source>
</evidence>
<keyword evidence="6" id="KW-0472">Membrane</keyword>
<keyword evidence="6" id="KW-0812">Transmembrane</keyword>
<accession>A0A250X775</accession>
<evidence type="ECO:0000256" key="6">
    <source>
        <dbReference type="SAM" id="Phobius"/>
    </source>
</evidence>
<dbReference type="AlphaFoldDB" id="A0A250X775"/>
<keyword evidence="9" id="KW-1185">Reference proteome</keyword>
<evidence type="ECO:0000259" key="7">
    <source>
        <dbReference type="Pfam" id="PF07522"/>
    </source>
</evidence>
<dbReference type="OrthoDB" id="550091at2759"/>
<dbReference type="Pfam" id="PF07522">
    <property type="entry name" value="DRMBL"/>
    <property type="match status" value="1"/>
</dbReference>
<comment type="caution">
    <text evidence="8">The sequence shown here is derived from an EMBL/GenBank/DDBJ whole genome shotgun (WGS) entry which is preliminary data.</text>
</comment>
<dbReference type="SUPFAM" id="SSF56281">
    <property type="entry name" value="Metallo-hydrolase/oxidoreductase"/>
    <property type="match status" value="1"/>
</dbReference>
<keyword evidence="5" id="KW-0539">Nucleus</keyword>
<protein>
    <recommendedName>
        <fullName evidence="7">DNA repair metallo-beta-lactamase domain-containing protein</fullName>
    </recommendedName>
</protein>
<sequence length="748" mass="81744">MDAHSKLRTYLTDPYKLQGANFIACFLVLIMLYSIGLLGDPRGKIRPVLSDFPFSVDTFNSLSALKMQFVTHAHKDHLQDIQKYPSVKSIWCTPRTKGLITSKYPKLLIQNLTFVTIEVGDDMELTHAPSWRVCILDSNHCPGSVMYLFYGPPGCTILHTGDCRFTPELLKGVESELDRVGRKSIDLLYLDCTFADKALVFPPLQVSLHAVVDLIQSELERGQVEHFYIACEMLGTEEVIEALHSSLGLPLHLSTPLQAASGDVTCRAGAPVSNIAASVSRTFKTRELQVERYNELLSLLPKGMLITDDGRSRDCADRSISTPLHLIGGDSMVDFTIHLNKVHPKGSFMVIKPSAQKIVLAQARGCVSARHGCHVDPAISQPAAPHTSSCVLQQGDTVGLWHVLYSRHSSQEELRVAMSTLRPRAMLPFSGNAPAELLALALSPEPSFVLDAIQSTLTGIEGICMNIKEMVNKRDGVAESHHRKRISLEIQCSEARNTQNSCTVLGQSDTSVKEDGLHYGAQSIVPLPKYERGGKKRCFWSLSSILQQDEMNVPALACSGQHAAVPDNETELCLSSAGQSSAGYLMQNAPDSAMVSIQPDGEEGKRVLFHHSALQVDRESDCVSKVEILHHCSESCDLSTGKENISDESSGADLACTVPYLEGNPHILEGKAPIQSSGAVEADVEASSTDMPCTRADPHTVDQNDMQRVYMMKHSLGADSNVQVYVSAILNSSSDKMAKIQKLLQKLS</sequence>
<keyword evidence="4" id="KW-0234">DNA repair</keyword>